<feature type="domain" description="Glycosyl transferase family 1" evidence="1">
    <location>
        <begin position="194"/>
        <end position="350"/>
    </location>
</feature>
<dbReference type="SUPFAM" id="SSF53756">
    <property type="entry name" value="UDP-Glycosyltransferase/glycogen phosphorylase"/>
    <property type="match status" value="1"/>
</dbReference>
<evidence type="ECO:0000313" key="4">
    <source>
        <dbReference type="Proteomes" id="UP000094849"/>
    </source>
</evidence>
<organism evidence="3 4">
    <name type="scientific">Candidatus Thiodiazotropha endoloripes</name>
    <dbReference type="NCBI Taxonomy" id="1818881"/>
    <lineage>
        <taxon>Bacteria</taxon>
        <taxon>Pseudomonadati</taxon>
        <taxon>Pseudomonadota</taxon>
        <taxon>Gammaproteobacteria</taxon>
        <taxon>Chromatiales</taxon>
        <taxon>Sedimenticolaceae</taxon>
        <taxon>Candidatus Thiodiazotropha</taxon>
    </lineage>
</organism>
<comment type="caution">
    <text evidence="3">The sequence shown here is derived from an EMBL/GenBank/DDBJ whole genome shotgun (WGS) entry which is preliminary data.</text>
</comment>
<dbReference type="InterPro" id="IPR001296">
    <property type="entry name" value="Glyco_trans_1"/>
</dbReference>
<dbReference type="EMBL" id="LVJZ01000003">
    <property type="protein sequence ID" value="ODB96233.1"/>
    <property type="molecule type" value="Genomic_DNA"/>
</dbReference>
<dbReference type="STRING" id="1818881.A3196_05330"/>
<dbReference type="Pfam" id="PF00534">
    <property type="entry name" value="Glycos_transf_1"/>
    <property type="match status" value="1"/>
</dbReference>
<feature type="domain" description="Glycosyltransferase subfamily 4-like N-terminal" evidence="2">
    <location>
        <begin position="17"/>
        <end position="176"/>
    </location>
</feature>
<dbReference type="Pfam" id="PF13439">
    <property type="entry name" value="Glyco_transf_4"/>
    <property type="match status" value="1"/>
</dbReference>
<evidence type="ECO:0000259" key="1">
    <source>
        <dbReference type="Pfam" id="PF00534"/>
    </source>
</evidence>
<evidence type="ECO:0000313" key="3">
    <source>
        <dbReference type="EMBL" id="ODB96233.1"/>
    </source>
</evidence>
<name>A0A1E2UNC6_9GAMM</name>
<dbReference type="InterPro" id="IPR028098">
    <property type="entry name" value="Glyco_trans_4-like_N"/>
</dbReference>
<protein>
    <submittedName>
        <fullName evidence="3">Glycosyl transferase</fullName>
    </submittedName>
</protein>
<dbReference type="Proteomes" id="UP000094849">
    <property type="component" value="Unassembled WGS sequence"/>
</dbReference>
<dbReference type="Gene3D" id="3.40.50.2000">
    <property type="entry name" value="Glycogen Phosphorylase B"/>
    <property type="match status" value="2"/>
</dbReference>
<dbReference type="AlphaFoldDB" id="A0A1E2UNC6"/>
<keyword evidence="3" id="KW-0808">Transferase</keyword>
<reference evidence="3 4" key="1">
    <citation type="submission" date="2016-03" db="EMBL/GenBank/DDBJ databases">
        <title>Chemosynthetic sulphur-oxidizing symbionts of marine invertebrate animals are capable of nitrogen fixation.</title>
        <authorList>
            <person name="Petersen J.M."/>
            <person name="Kemper A."/>
            <person name="Gruber-Vodicka H."/>
            <person name="Cardini U."/>
            <person name="Geest Mvander."/>
            <person name="Kleiner M."/>
            <person name="Bulgheresi S."/>
            <person name="Fussmann M."/>
            <person name="Herbold C."/>
            <person name="Seah B.K.B."/>
            <person name="Antony C.Paul."/>
            <person name="Liu D."/>
            <person name="Belitz A."/>
            <person name="Weber M."/>
        </authorList>
    </citation>
    <scope>NUCLEOTIDE SEQUENCE [LARGE SCALE GENOMIC DNA]</scope>
    <source>
        <strain evidence="3">G_D</strain>
    </source>
</reference>
<sequence length="372" mass="41129">MVESRRIACFLATSGHSGVDRLAKNLLPGMADAGYQVDLLKIHNHGPELNHPLPENLRVVEFKARHVYPALPELIRYLKQNRPEVLLSDKDRVNRTALLANALSGNRARVAVRSGTTVSKNLASRSRFDRFVQRNSMRYLYRHADTILVPSQGAADDFADYIGVERSRIEVVPSPIITPRFYQRLNQPLDHPWFKPGEPRVILGVGELCRRKDFTTLIRAFARLKDRYDCRLMIVGEGRARERLEAEVKKLGLEQRVSLPGFVDSPYPYMKASALFVLSSLWEGLGAVLVEALAAGTPVASTSCPSGPEELLGDLPGEPLAPPGDPAALADAMARQLDNPLPRERLQAAAAPYMLEKSVASYLKAIGLPQAV</sequence>
<gene>
    <name evidence="3" type="ORF">A3196_05330</name>
</gene>
<dbReference type="GO" id="GO:0016757">
    <property type="term" value="F:glycosyltransferase activity"/>
    <property type="evidence" value="ECO:0007669"/>
    <property type="project" value="InterPro"/>
</dbReference>
<dbReference type="CDD" id="cd03811">
    <property type="entry name" value="GT4_GT28_WabH-like"/>
    <property type="match status" value="1"/>
</dbReference>
<proteinExistence type="predicted"/>
<dbReference type="RefSeq" id="WP_069019546.1">
    <property type="nucleotide sequence ID" value="NZ_LVJY01000003.1"/>
</dbReference>
<dbReference type="PANTHER" id="PTHR12526">
    <property type="entry name" value="GLYCOSYLTRANSFERASE"/>
    <property type="match status" value="1"/>
</dbReference>
<keyword evidence="4" id="KW-1185">Reference proteome</keyword>
<dbReference type="GO" id="GO:1901135">
    <property type="term" value="P:carbohydrate derivative metabolic process"/>
    <property type="evidence" value="ECO:0007669"/>
    <property type="project" value="UniProtKB-ARBA"/>
</dbReference>
<accession>A0A1E2UNC6</accession>
<evidence type="ECO:0000259" key="2">
    <source>
        <dbReference type="Pfam" id="PF13439"/>
    </source>
</evidence>
<dbReference type="OrthoDB" id="9792269at2"/>